<keyword evidence="7" id="KW-0206">Cytoskeleton</keyword>
<feature type="compositionally biased region" description="Low complexity" evidence="9">
    <location>
        <begin position="1888"/>
        <end position="1897"/>
    </location>
</feature>
<evidence type="ECO:0000256" key="6">
    <source>
        <dbReference type="ARBA" id="ARBA00023203"/>
    </source>
</evidence>
<feature type="compositionally biased region" description="Basic and acidic residues" evidence="9">
    <location>
        <begin position="821"/>
        <end position="837"/>
    </location>
</feature>
<keyword evidence="11" id="KW-1185">Reference proteome</keyword>
<feature type="compositionally biased region" description="Polar residues" evidence="9">
    <location>
        <begin position="1835"/>
        <end position="1849"/>
    </location>
</feature>
<evidence type="ECO:0000256" key="5">
    <source>
        <dbReference type="ARBA" id="ARBA00022737"/>
    </source>
</evidence>
<dbReference type="InterPro" id="IPR011993">
    <property type="entry name" value="PH-like_dom_sf"/>
</dbReference>
<dbReference type="GO" id="GO:0016020">
    <property type="term" value="C:membrane"/>
    <property type="evidence" value="ECO:0007669"/>
    <property type="project" value="UniProtKB-ARBA"/>
</dbReference>
<feature type="compositionally biased region" description="Basic and acidic residues" evidence="9">
    <location>
        <begin position="1929"/>
        <end position="1946"/>
    </location>
</feature>
<feature type="coiled-coil region" evidence="8">
    <location>
        <begin position="941"/>
        <end position="977"/>
    </location>
</feature>
<feature type="compositionally biased region" description="Basic and acidic residues" evidence="9">
    <location>
        <begin position="1706"/>
        <end position="1715"/>
    </location>
</feature>
<feature type="coiled-coil region" evidence="8">
    <location>
        <begin position="189"/>
        <end position="223"/>
    </location>
</feature>
<dbReference type="FunFam" id="1.20.58.60:FF:000011">
    <property type="entry name" value="Spectrin beta chain"/>
    <property type="match status" value="1"/>
</dbReference>
<evidence type="ECO:0000256" key="8">
    <source>
        <dbReference type="SAM" id="Coils"/>
    </source>
</evidence>
<dbReference type="Gene3D" id="2.30.29.30">
    <property type="entry name" value="Pleckstrin-homology domain (PH domain)/Phosphotyrosine-binding domain (PTB)"/>
    <property type="match status" value="1"/>
</dbReference>
<feature type="compositionally biased region" description="Polar residues" evidence="9">
    <location>
        <begin position="809"/>
        <end position="820"/>
    </location>
</feature>
<dbReference type="SUPFAM" id="SSF46966">
    <property type="entry name" value="Spectrin repeat"/>
    <property type="match status" value="11"/>
</dbReference>
<keyword evidence="4" id="KW-0963">Cytoplasm</keyword>
<accession>A0A3B4AJ25</accession>
<feature type="compositionally biased region" description="Polar residues" evidence="9">
    <location>
        <begin position="1761"/>
        <end position="1784"/>
    </location>
</feature>
<reference evidence="10" key="1">
    <citation type="submission" date="2025-08" db="UniProtKB">
        <authorList>
            <consortium name="Ensembl"/>
        </authorList>
    </citation>
    <scope>IDENTIFICATION</scope>
</reference>
<feature type="coiled-coil region" evidence="8">
    <location>
        <begin position="1117"/>
        <end position="1147"/>
    </location>
</feature>
<dbReference type="Ensembl" id="ENSPMGT00000017747.1">
    <property type="protein sequence ID" value="ENSPMGP00000016619.1"/>
    <property type="gene ID" value="ENSPMGG00000013633.1"/>
</dbReference>
<evidence type="ECO:0000256" key="3">
    <source>
        <dbReference type="ARBA" id="ARBA00022467"/>
    </source>
</evidence>
<dbReference type="FunFam" id="1.20.58.60:FF:000007">
    <property type="entry name" value="Spectrin alpha chain non-erythrocytic 1"/>
    <property type="match status" value="1"/>
</dbReference>
<reference evidence="10" key="2">
    <citation type="submission" date="2025-09" db="UniProtKB">
        <authorList>
            <consortium name="Ensembl"/>
        </authorList>
    </citation>
    <scope>IDENTIFICATION</scope>
</reference>
<keyword evidence="6" id="KW-0009">Actin-binding</keyword>
<feature type="coiled-coil region" evidence="8">
    <location>
        <begin position="498"/>
        <end position="631"/>
    </location>
</feature>
<feature type="compositionally biased region" description="Pro residues" evidence="9">
    <location>
        <begin position="1915"/>
        <end position="1924"/>
    </location>
</feature>
<feature type="compositionally biased region" description="Basic and acidic residues" evidence="9">
    <location>
        <begin position="1637"/>
        <end position="1646"/>
    </location>
</feature>
<evidence type="ECO:0008006" key="12">
    <source>
        <dbReference type="Google" id="ProtNLM"/>
    </source>
</evidence>
<dbReference type="GO" id="GO:0051693">
    <property type="term" value="P:actin filament capping"/>
    <property type="evidence" value="ECO:0007669"/>
    <property type="project" value="UniProtKB-KW"/>
</dbReference>
<feature type="compositionally biased region" description="Low complexity" evidence="9">
    <location>
        <begin position="1814"/>
        <end position="1824"/>
    </location>
</feature>
<dbReference type="GO" id="GO:0005737">
    <property type="term" value="C:cytoplasm"/>
    <property type="evidence" value="ECO:0007669"/>
    <property type="project" value="UniProtKB-ARBA"/>
</dbReference>
<feature type="compositionally biased region" description="Basic and acidic residues" evidence="9">
    <location>
        <begin position="1679"/>
        <end position="1689"/>
    </location>
</feature>
<dbReference type="Proteomes" id="UP000261520">
    <property type="component" value="Unplaced"/>
</dbReference>
<dbReference type="GO" id="GO:0005856">
    <property type="term" value="C:cytoskeleton"/>
    <property type="evidence" value="ECO:0007669"/>
    <property type="project" value="UniProtKB-SubCell"/>
</dbReference>
<evidence type="ECO:0000256" key="4">
    <source>
        <dbReference type="ARBA" id="ARBA00022490"/>
    </source>
</evidence>
<dbReference type="PANTHER" id="PTHR11915">
    <property type="entry name" value="SPECTRIN/FILAMIN RELATED CYTOSKELETAL PROTEIN"/>
    <property type="match status" value="1"/>
</dbReference>
<feature type="region of interest" description="Disordered" evidence="9">
    <location>
        <begin position="809"/>
        <end position="840"/>
    </location>
</feature>
<keyword evidence="3" id="KW-0117">Actin capping</keyword>
<dbReference type="Gene3D" id="1.20.58.60">
    <property type="match status" value="13"/>
</dbReference>
<dbReference type="InterPro" id="IPR002017">
    <property type="entry name" value="Spectrin_repeat"/>
</dbReference>
<evidence type="ECO:0000313" key="11">
    <source>
        <dbReference type="Proteomes" id="UP000261520"/>
    </source>
</evidence>
<dbReference type="GO" id="GO:0003779">
    <property type="term" value="F:actin binding"/>
    <property type="evidence" value="ECO:0007669"/>
    <property type="project" value="UniProtKB-KW"/>
</dbReference>
<evidence type="ECO:0000256" key="2">
    <source>
        <dbReference type="ARBA" id="ARBA00006826"/>
    </source>
</evidence>
<keyword evidence="5" id="KW-0677">Repeat</keyword>
<name>A0A3B4AJ25_9GOBI</name>
<keyword evidence="8" id="KW-0175">Coiled coil</keyword>
<feature type="region of interest" description="Disordered" evidence="9">
    <location>
        <begin position="1637"/>
        <end position="1971"/>
    </location>
</feature>
<comment type="similarity">
    <text evidence="2">Belongs to the spectrin family.</text>
</comment>
<dbReference type="CDD" id="cd00176">
    <property type="entry name" value="SPEC"/>
    <property type="match status" value="9"/>
</dbReference>
<organism evidence="10 11">
    <name type="scientific">Periophthalmus magnuspinnatus</name>
    <dbReference type="NCBI Taxonomy" id="409849"/>
    <lineage>
        <taxon>Eukaryota</taxon>
        <taxon>Metazoa</taxon>
        <taxon>Chordata</taxon>
        <taxon>Craniata</taxon>
        <taxon>Vertebrata</taxon>
        <taxon>Euteleostomi</taxon>
        <taxon>Actinopterygii</taxon>
        <taxon>Neopterygii</taxon>
        <taxon>Teleostei</taxon>
        <taxon>Neoteleostei</taxon>
        <taxon>Acanthomorphata</taxon>
        <taxon>Gobiaria</taxon>
        <taxon>Gobiiformes</taxon>
        <taxon>Gobioidei</taxon>
        <taxon>Gobiidae</taxon>
        <taxon>Oxudercinae</taxon>
        <taxon>Periophthalmus</taxon>
    </lineage>
</organism>
<evidence type="ECO:0000256" key="7">
    <source>
        <dbReference type="ARBA" id="ARBA00023212"/>
    </source>
</evidence>
<feature type="coiled-coil region" evidence="8">
    <location>
        <begin position="50"/>
        <end position="117"/>
    </location>
</feature>
<sequence length="2139" mass="247459">REEQLQREEACLKFYQELSDALALIKERHKSIPDSVAKDLRGVMSQQKKHQTLLQELASTEHQLNELQDGMDAILDSCSPHLKPRLQEVQQEVMERWEELRLEAEQREEELHAAQQRHLFLNMVHDYLSWCLELRGVMAAEESISDVSTADLQLSAHQQLRAEMDQREEIYQQAVDMGEELQRLDRANRREVVEKVQSLCLERERLEQQWADRQRSLEEIQLEQLFYREANSLDKTSASQEVLLQKAAVGDSVDEIEALIKHHEAFEKLLLSQDDKLYSLKEQSDRLRKRVSSERSSRIRSKYKSVMKRREKIRELSVQHREGLELNYLIALFNRDATLAEEWISERSHKLSEGSEVDLSSLQSKLNLLQKHQAFESEIQAHSQDISAVLQVRGRDVTRTMASLRRRWEDLQTAVALRGSALQDHRDLLEFLQKVEETEAWIRDKEVLISVGDLGKDYEHGVQLLKKLSEFRTKGRGEETVDDAHIRAINDSAARLEKRQRTEELQTVRKRRQQLNNRWSKFHVDLSEYKEKLQGALVVHELIRELEELRDRASEKMLLVQGQDCGSDVETVENLIRRHEETERETRVITERAQTLEQEVNSQLKISSVLKDKLKDKLRETQKMVKDLRHHERLQEAHQLQLFKANQRLLLDWCKKCSRDMEQRGAPESPEEAEQFLTEHTDWREEIDARSERIDSVKDFGLGMIRSGHEFKSEIQRALDQLDHAKSDLEQAWTKRGLVLEQARTLQMFLSSVEQCELWLSNKEAFLSSHDLGGSVSEVEVLLRKHAQFEEELETQVQRLQQVEAQAQDMIQNKHQSSQTIREKSNALRQRRSELQKRSRTRRRDLEQALELQQFLSNTYQFGVWLSERNAVALDENWREPTNLQAKLLKHQSFESEVLANRYQLDNLSKEGQTLMAESRSAEVKVGPKLKEMTENWESLLHNCKEKKSRLQEAYQALQFERSLDDMEQRVESVERGVSSEDCGSDVSTVTRLLKTLQGLEQELNVFLVQTLLETAKSLQSQGNFMAEEIQGRVAQTIKRYNGLSEPMQRRRETLEAWHSLFQFQRDVELEEAWIREVLPSVSSPELGNTQINPHSPHLYTVVPVMCIQVRARHFASHDVRERLDELKRLHEQLKTEAQRRDKLLQEALRIHSFMGQVSEMEERLEEQRLVLESSDCGRDEEATQALLKALDSVDSELENHRKTVSKLQQTGAELESLRHPNSPLVTESLPVIVDLFESLLRLSSSRRTSLSDQLRLFAYDREAKELQTWLTNKKSLAESEDCGQDLEGVEVLQKKLESLVAEVSSLGRSRLSEVQRLARGLQRDAQARNRDETVSHLWEELSSALTSREQLRLAREVHQFNHDAEELKGWMAEKDLVLDSEDLEQDLLSVQTLFRQHQALERDLSLISEEVSRCRTEGRALIRRQPVAQRSVEQRLEELEEHWSSLELKASSRRARLERAQEVWREPRRSWQKQMLSLLRAEAQVVSGSDLDQLIRKHTERRDQINRQTSKSDAVREEGSRLLQEGGLMCAEVEARVSELQLLQDQLISLWEELRVFYEEEREMFVLRRELEQAERWLSSHERALTSQDYGDCVSDVLELLKRQEDLEAMIQAQNDRFSALQKKITQREKRLQILRNEDVSDRKSPVRVSSLKRKPSDPKPRPASPLINARTTAPADRYSRDETDNKSTVRSSYKDLQPTLSFDHYSREEETDKAQSSPLSPTRRRDFQKASVSDHSSEEETERMTTAKPHKSTVPKLPESSTILSSSKPLTAPRSQLSSLSDHSTKDEKTSQMFSAKPQEGTTTSSPKHQESSAISSSPESPLSDHSKEEESYQTPTAQPRTSQFRSFRSDPSEDSTPPSSPKPPEYPTSESKVKPPLAPKPRVMSAASSQQSASGESKRDSPPLVRRLTPPAVAPPPPPQSPLEMALRRAEFTVIKEESKTITEPDSAAQPTLQEEKQKSENLPPEELEVSCGQNVRMQGALELKRKQGGSKVRGLDHWEQVFAVLESDSLRLFQDKEAAAQVTAQTLSQTSGTPGWPPISLRGAVCRENVYYRRKEHTFKLMASSVNLSLEKLTEDTPPQKQEETEEKREGRREGREDKRREGREESPEQPSSPPPKPPHTYYKLHRYTSGTNWI</sequence>
<evidence type="ECO:0000256" key="1">
    <source>
        <dbReference type="ARBA" id="ARBA00004245"/>
    </source>
</evidence>
<dbReference type="STRING" id="409849.ENSPMGP00000016619"/>
<feature type="compositionally biased region" description="Basic and acidic residues" evidence="9">
    <location>
        <begin position="2085"/>
        <end position="2111"/>
    </location>
</feature>
<dbReference type="SMART" id="SM00150">
    <property type="entry name" value="SPEC"/>
    <property type="match status" value="16"/>
</dbReference>
<protein>
    <recommendedName>
        <fullName evidence="12">Spectrin, beta, non-erythrocytic 5</fullName>
    </recommendedName>
</protein>
<feature type="region of interest" description="Disordered" evidence="9">
    <location>
        <begin position="2074"/>
        <end position="2139"/>
    </location>
</feature>
<proteinExistence type="inferred from homology"/>
<feature type="coiled-coil region" evidence="8">
    <location>
        <begin position="1191"/>
        <end position="1218"/>
    </location>
</feature>
<evidence type="ECO:0000313" key="10">
    <source>
        <dbReference type="Ensembl" id="ENSPMGP00000016619.1"/>
    </source>
</evidence>
<dbReference type="InterPro" id="IPR018159">
    <property type="entry name" value="Spectrin/alpha-actinin"/>
</dbReference>
<feature type="compositionally biased region" description="Basic and acidic residues" evidence="9">
    <location>
        <begin position="1737"/>
        <end position="1747"/>
    </location>
</feature>
<dbReference type="Pfam" id="PF00435">
    <property type="entry name" value="Spectrin"/>
    <property type="match status" value="13"/>
</dbReference>
<comment type="subcellular location">
    <subcellularLocation>
        <location evidence="1">Cytoplasm</location>
        <location evidence="1">Cytoskeleton</location>
    </subcellularLocation>
</comment>
<evidence type="ECO:0000256" key="9">
    <source>
        <dbReference type="SAM" id="MobiDB-lite"/>
    </source>
</evidence>